<dbReference type="OrthoDB" id="2588856at2"/>
<proteinExistence type="predicted"/>
<protein>
    <recommendedName>
        <fullName evidence="3">DUF4097 domain-containing protein</fullName>
    </recommendedName>
</protein>
<dbReference type="PANTHER" id="PTHR34094:SF1">
    <property type="entry name" value="PROTEIN FAM185A"/>
    <property type="match status" value="1"/>
</dbReference>
<feature type="compositionally biased region" description="Polar residues" evidence="1">
    <location>
        <begin position="283"/>
        <end position="294"/>
    </location>
</feature>
<keyword evidence="2" id="KW-0812">Transmembrane</keyword>
<evidence type="ECO:0000256" key="2">
    <source>
        <dbReference type="SAM" id="Phobius"/>
    </source>
</evidence>
<evidence type="ECO:0000259" key="3">
    <source>
        <dbReference type="Pfam" id="PF13349"/>
    </source>
</evidence>
<dbReference type="KEGG" id="tab:CIG75_02735"/>
<evidence type="ECO:0000256" key="1">
    <source>
        <dbReference type="SAM" id="MobiDB-lite"/>
    </source>
</evidence>
<feature type="compositionally biased region" description="Polar residues" evidence="1">
    <location>
        <begin position="316"/>
        <end position="325"/>
    </location>
</feature>
<dbReference type="InterPro" id="IPR025164">
    <property type="entry name" value="Toastrack_DUF4097"/>
</dbReference>
<keyword evidence="2" id="KW-0472">Membrane</keyword>
<dbReference type="Proteomes" id="UP000214688">
    <property type="component" value="Chromosome"/>
</dbReference>
<sequence>MKLRTISIYAAIALAIGVTGTGVLYSMGVGTPFFAWNSETTMYTNDDKTIEAADITSIDLQFPAADIAFKRSEDAQIHVVLRSNLNDEQLGKRYDYTAEQDGAKLAVKLEGKPSIFGFQNGNENIHIDILLPKQTLDAVNVQYAAGDVKFESLQAKQLRVDTSAGDIAIKDYQGSELEVSTKFGAVKLDTITVDRTKVEIAAGSVKVNGLTGETFEAESSSGNLTLADVAAQVKARVSSGNAEVQMKELRHNLDISVTAGNVNLKVPKSASFAYDLSAKAGNLKNNLSDSTTTSGEKRNQSGTIGSGGPEVRVSTMAGNITVSAE</sequence>
<feature type="region of interest" description="Disordered" evidence="1">
    <location>
        <begin position="283"/>
        <end position="325"/>
    </location>
</feature>
<dbReference type="AlphaFoldDB" id="A0A223CXH6"/>
<feature type="domain" description="DUF4097" evidence="3">
    <location>
        <begin position="55"/>
        <end position="322"/>
    </location>
</feature>
<feature type="transmembrane region" description="Helical" evidence="2">
    <location>
        <begin position="6"/>
        <end position="25"/>
    </location>
</feature>
<accession>A0A223CXH6</accession>
<keyword evidence="2" id="KW-1133">Transmembrane helix</keyword>
<evidence type="ECO:0000313" key="5">
    <source>
        <dbReference type="Proteomes" id="UP000214688"/>
    </source>
</evidence>
<reference evidence="4 5" key="1">
    <citation type="journal article" date="2015" name="Int. J. Syst. Evol. Microbiol.">
        <title>Tumebacillus algifaecis sp. nov., isolated from decomposing algal scum.</title>
        <authorList>
            <person name="Wu Y.F."/>
            <person name="Zhang B."/>
            <person name="Xing P."/>
            <person name="Wu Q.L."/>
            <person name="Liu S.J."/>
        </authorList>
    </citation>
    <scope>NUCLEOTIDE SEQUENCE [LARGE SCALE GENOMIC DNA]</scope>
    <source>
        <strain evidence="4 5">THMBR28</strain>
    </source>
</reference>
<dbReference type="Pfam" id="PF13349">
    <property type="entry name" value="DUF4097"/>
    <property type="match status" value="1"/>
</dbReference>
<gene>
    <name evidence="4" type="ORF">CIG75_02735</name>
</gene>
<keyword evidence="5" id="KW-1185">Reference proteome</keyword>
<dbReference type="EMBL" id="CP022657">
    <property type="protein sequence ID" value="ASS74001.1"/>
    <property type="molecule type" value="Genomic_DNA"/>
</dbReference>
<name>A0A223CXH6_9BACL</name>
<dbReference type="RefSeq" id="WP_094235260.1">
    <property type="nucleotide sequence ID" value="NZ_CP022657.1"/>
</dbReference>
<organism evidence="4 5">
    <name type="scientific">Tumebacillus algifaecis</name>
    <dbReference type="NCBI Taxonomy" id="1214604"/>
    <lineage>
        <taxon>Bacteria</taxon>
        <taxon>Bacillati</taxon>
        <taxon>Bacillota</taxon>
        <taxon>Bacilli</taxon>
        <taxon>Bacillales</taxon>
        <taxon>Alicyclobacillaceae</taxon>
        <taxon>Tumebacillus</taxon>
    </lineage>
</organism>
<evidence type="ECO:0000313" key="4">
    <source>
        <dbReference type="EMBL" id="ASS74001.1"/>
    </source>
</evidence>
<dbReference type="PANTHER" id="PTHR34094">
    <property type="match status" value="1"/>
</dbReference>